<dbReference type="Pfam" id="PF09651">
    <property type="entry name" value="Cas_APE2256"/>
    <property type="match status" value="1"/>
</dbReference>
<feature type="domain" description="CRISPR system ring nuclease SSO1393-like" evidence="1">
    <location>
        <begin position="74"/>
        <end position="211"/>
    </location>
</feature>
<dbReference type="CDD" id="cd09742">
    <property type="entry name" value="Csm6_III-A"/>
    <property type="match status" value="1"/>
</dbReference>
<dbReference type="Gene3D" id="1.10.196.30">
    <property type="match status" value="1"/>
</dbReference>
<dbReference type="AlphaFoldDB" id="A0A176S5R7"/>
<dbReference type="Gene3D" id="3.40.50.10770">
    <property type="entry name" value="Hypothetical protein VC1899 like domain (Restriction endonuclease-like)"/>
    <property type="match status" value="1"/>
</dbReference>
<sequence>MMRRVVISTVGTSLLTNQINRANPDEKDWYVQLRDSANLHNEADTPSSVQKIIKVLRKRASQKLLQSQTAVIRAISAELNGLYGLYDNQLVMAQQDVHFLISTATFQCKTTAGVIRDFLQEQGLSSVEVYTPSDLSTASTGDFSSGIDDLIVWLRENIAGYKASGFKVYFNLVGGFKSLQGYLNTIGMFYADEILYIFEGKGAELIRIPRLPISLDCQAIEPHKVTLALMDAGLDMLINDKIPESLVLKLDGLMTLSNWGNLVWGECKKSLLSGELLAFPSLSFEDSFRQDYKKIGRPEDKVKLQETLAKVSCLLEQHQGDSGALKKDGGLQYENFIGKKIGHFRVVRGLRVTCVAKKGVLLLRRYGQHAVNENP</sequence>
<reference evidence="2 3" key="1">
    <citation type="submission" date="2016-05" db="EMBL/GenBank/DDBJ databases">
        <title>Single-cell genome of chain-forming Candidatus Thiomargarita nelsonii and comparison to other large sulfur-oxidizing bacteria.</title>
        <authorList>
            <person name="Winkel M."/>
            <person name="Salman V."/>
            <person name="Woyke T."/>
            <person name="Schulz-Vogt H."/>
            <person name="Richter M."/>
            <person name="Flood B."/>
            <person name="Bailey J."/>
            <person name="Amann R."/>
            <person name="Mussmann M."/>
        </authorList>
    </citation>
    <scope>NUCLEOTIDE SEQUENCE [LARGE SCALE GENOMIC DNA]</scope>
    <source>
        <strain evidence="2 3">THI036</strain>
    </source>
</reference>
<evidence type="ECO:0000313" key="2">
    <source>
        <dbReference type="EMBL" id="OAD23236.1"/>
    </source>
</evidence>
<dbReference type="Proteomes" id="UP000076962">
    <property type="component" value="Unassembled WGS sequence"/>
</dbReference>
<dbReference type="InterPro" id="IPR013442">
    <property type="entry name" value="SSO1393-like"/>
</dbReference>
<accession>A0A176S5R7</accession>
<comment type="caution">
    <text evidence="2">The sequence shown here is derived from an EMBL/GenBank/DDBJ whole genome shotgun (WGS) entry which is preliminary data.</text>
</comment>
<dbReference type="PATRIC" id="fig|1003181.4.peg.1351"/>
<name>A0A176S5R7_9GAMM</name>
<evidence type="ECO:0000313" key="3">
    <source>
        <dbReference type="Proteomes" id="UP000076962"/>
    </source>
</evidence>
<evidence type="ECO:0000259" key="1">
    <source>
        <dbReference type="Pfam" id="PF09651"/>
    </source>
</evidence>
<gene>
    <name evidence="2" type="ORF">THIOM_000937</name>
</gene>
<keyword evidence="3" id="KW-1185">Reference proteome</keyword>
<protein>
    <submittedName>
        <fullName evidence="2">CRISPR-associated protein, family</fullName>
    </submittedName>
</protein>
<organism evidence="2 3">
    <name type="scientific">Candidatus Thiomargarita nelsonii</name>
    <dbReference type="NCBI Taxonomy" id="1003181"/>
    <lineage>
        <taxon>Bacteria</taxon>
        <taxon>Pseudomonadati</taxon>
        <taxon>Pseudomonadota</taxon>
        <taxon>Gammaproteobacteria</taxon>
        <taxon>Thiotrichales</taxon>
        <taxon>Thiotrichaceae</taxon>
        <taxon>Thiomargarita</taxon>
    </lineage>
</organism>
<dbReference type="EMBL" id="LUTY01000476">
    <property type="protein sequence ID" value="OAD23236.1"/>
    <property type="molecule type" value="Genomic_DNA"/>
</dbReference>
<proteinExistence type="predicted"/>